<protein>
    <recommendedName>
        <fullName evidence="5">PBP domain-containing protein</fullName>
    </recommendedName>
</protein>
<accession>A0A8J3V743</accession>
<comment type="caution">
    <text evidence="3">The sequence shown here is derived from an EMBL/GenBank/DDBJ whole genome shotgun (WGS) entry which is preliminary data.</text>
</comment>
<feature type="compositionally biased region" description="Polar residues" evidence="1">
    <location>
        <begin position="123"/>
        <end position="138"/>
    </location>
</feature>
<keyword evidence="2" id="KW-0732">Signal</keyword>
<evidence type="ECO:0000313" key="4">
    <source>
        <dbReference type="Proteomes" id="UP000605992"/>
    </source>
</evidence>
<feature type="compositionally biased region" description="Low complexity" evidence="1">
    <location>
        <begin position="769"/>
        <end position="799"/>
    </location>
</feature>
<feature type="region of interest" description="Disordered" evidence="1">
    <location>
        <begin position="752"/>
        <end position="799"/>
    </location>
</feature>
<dbReference type="AlphaFoldDB" id="A0A8J3V743"/>
<evidence type="ECO:0008006" key="5">
    <source>
        <dbReference type="Google" id="ProtNLM"/>
    </source>
</evidence>
<evidence type="ECO:0000313" key="3">
    <source>
        <dbReference type="EMBL" id="GII56697.1"/>
    </source>
</evidence>
<dbReference type="SUPFAM" id="SSF53850">
    <property type="entry name" value="Periplasmic binding protein-like II"/>
    <property type="match status" value="1"/>
</dbReference>
<evidence type="ECO:0000256" key="2">
    <source>
        <dbReference type="SAM" id="SignalP"/>
    </source>
</evidence>
<organism evidence="3 4">
    <name type="scientific">Planotetraspora thailandica</name>
    <dbReference type="NCBI Taxonomy" id="487172"/>
    <lineage>
        <taxon>Bacteria</taxon>
        <taxon>Bacillati</taxon>
        <taxon>Actinomycetota</taxon>
        <taxon>Actinomycetes</taxon>
        <taxon>Streptosporangiales</taxon>
        <taxon>Streptosporangiaceae</taxon>
        <taxon>Planotetraspora</taxon>
    </lineage>
</organism>
<feature type="signal peptide" evidence="2">
    <location>
        <begin position="1"/>
        <end position="43"/>
    </location>
</feature>
<sequence>MTTRHLRAGRLGRLRAVVLRLVAGAAIGAVLGAAAQAAVPALAAGGASPSTGSAVTVSGRGEFAGMKFTVSQTKNLTNQAVQVTWTGGTPTTFAGSSFNTDFVQIMQCWGDDDGTVPGNPGPSRTQCQYGASPTTNRTAWPGNGRDDTRVVTYSPGPAHYGQDDTYGNGARGGQGEVPFKSVDGTLITSSTQNNPLFNYNTTNEIDFGRTSADGTGNEYFEVQTSNEAPHLGCGAPVTRNGVTTPRSCWLVIVPQGHLDLDGQPYADPTQVNAGSPVSSTNWKNRIAVKLGFNPIGINCALGSAERETIGSELVSDAMSSWQASLCSSGTVYGYTELGEPDARQRLISDGESGLTFTTRALGSDEGTFAPSDKTTYAPVAVSGVVIGFNIERNPKTTAPDSIKQLAGTKVQSINLTPRLVAKLLTESYRNSPWGAVVTKFTGGTGVLTAAKGYEWALRNPAGLITDPEFVKYNPEFADLTVTENPSTDTDLITALGHSDSAHQLWTWIESDKDARKFLAGSPDEWGMQVNPYYSTNADINPLGLSFDPLRDDYPKSDPWCTVPSGSGATEKQCMTDFHPYVDDMHAGALSSRRGDTLWKASWDPLGNPPGWKSTGPQLVGQRFMLTVTDAASASRFGLQTAKLRNASGTFAAPTAAALTAAAATASGTGGVRTVSPDTKKAKSAYPLTEVVYAAARPAKLPAAARNDYAKLLRYAANTGQISGSNPGQLPIGYAPLSETLRAQARDAATTLVDWKTAPPSSSGGGSDEGSGSTPSQTPDAAALPSISPSSTPSPSASVTFGGGTAVALTLTGTTPADPSTDLRYAVPVGAALGLLAALGAPFTGGLRRLPIRLPLNLPGGRSVTALPRFTLPAGLRRPRLPRRGKADRTPPG</sequence>
<gene>
    <name evidence="3" type="ORF">Pth03_50860</name>
</gene>
<name>A0A8J3V743_9ACTN</name>
<reference evidence="3" key="1">
    <citation type="submission" date="2021-01" db="EMBL/GenBank/DDBJ databases">
        <title>Whole genome shotgun sequence of Planotetraspora thailandica NBRC 104271.</title>
        <authorList>
            <person name="Komaki H."/>
            <person name="Tamura T."/>
        </authorList>
    </citation>
    <scope>NUCLEOTIDE SEQUENCE</scope>
    <source>
        <strain evidence="3">NBRC 104271</strain>
    </source>
</reference>
<dbReference type="Gene3D" id="3.40.190.10">
    <property type="entry name" value="Periplasmic binding protein-like II"/>
    <property type="match status" value="2"/>
</dbReference>
<feature type="region of interest" description="Disordered" evidence="1">
    <location>
        <begin position="123"/>
        <end position="146"/>
    </location>
</feature>
<evidence type="ECO:0000256" key="1">
    <source>
        <dbReference type="SAM" id="MobiDB-lite"/>
    </source>
</evidence>
<dbReference type="Proteomes" id="UP000605992">
    <property type="component" value="Unassembled WGS sequence"/>
</dbReference>
<feature type="chain" id="PRO_5035226162" description="PBP domain-containing protein" evidence="2">
    <location>
        <begin position="44"/>
        <end position="892"/>
    </location>
</feature>
<dbReference type="EMBL" id="BOOR01000038">
    <property type="protein sequence ID" value="GII56697.1"/>
    <property type="molecule type" value="Genomic_DNA"/>
</dbReference>
<dbReference type="RefSeq" id="WP_203946839.1">
    <property type="nucleotide sequence ID" value="NZ_BOOR01000038.1"/>
</dbReference>
<proteinExistence type="predicted"/>
<keyword evidence="4" id="KW-1185">Reference proteome</keyword>